<sequence>MIDHDGEVAHGSPGPAREFLARTAAAARVQASLVETYAEIGDDVGLLYASRCMAAYLRATVAGIEELERTRAALMLHRTAEAIGPPAERSQEDRR</sequence>
<gene>
    <name evidence="1" type="ORF">DK419_13225</name>
</gene>
<dbReference type="OrthoDB" id="7998837at2"/>
<organism evidence="1 2">
    <name type="scientific">Methylobacterium terrae</name>
    <dbReference type="NCBI Taxonomy" id="2202827"/>
    <lineage>
        <taxon>Bacteria</taxon>
        <taxon>Pseudomonadati</taxon>
        <taxon>Pseudomonadota</taxon>
        <taxon>Alphaproteobacteria</taxon>
        <taxon>Hyphomicrobiales</taxon>
        <taxon>Methylobacteriaceae</taxon>
        <taxon>Methylobacterium</taxon>
    </lineage>
</organism>
<evidence type="ECO:0000313" key="2">
    <source>
        <dbReference type="Proteomes" id="UP000245444"/>
    </source>
</evidence>
<dbReference type="KEGG" id="mtea:DK419_13225"/>
<evidence type="ECO:0000313" key="1">
    <source>
        <dbReference type="EMBL" id="AWN47158.1"/>
    </source>
</evidence>
<protein>
    <submittedName>
        <fullName evidence="1">Uncharacterized protein</fullName>
    </submittedName>
</protein>
<name>A0A2U8WNS2_9HYPH</name>
<dbReference type="EMBL" id="CP029553">
    <property type="protein sequence ID" value="AWN47158.1"/>
    <property type="molecule type" value="Genomic_DNA"/>
</dbReference>
<dbReference type="AlphaFoldDB" id="A0A2U8WNS2"/>
<proteinExistence type="predicted"/>
<dbReference type="Proteomes" id="UP000245444">
    <property type="component" value="Chromosome"/>
</dbReference>
<accession>A0A2U8WNS2</accession>
<keyword evidence="2" id="KW-1185">Reference proteome</keyword>
<reference evidence="1 2" key="1">
    <citation type="submission" date="2018-05" db="EMBL/GenBank/DDBJ databases">
        <title>Complete Genome Sequence of Methylobacterium sp. 17Sr1-28.</title>
        <authorList>
            <person name="Srinivasan S."/>
        </authorList>
    </citation>
    <scope>NUCLEOTIDE SEQUENCE [LARGE SCALE GENOMIC DNA]</scope>
    <source>
        <strain evidence="1 2">17Sr1-28</strain>
    </source>
</reference>